<reference evidence="2 3" key="1">
    <citation type="submission" date="2019-01" db="EMBL/GenBank/DDBJ databases">
        <title>Ktedonosporobacter rubrisoli SCAWS-G2.</title>
        <authorList>
            <person name="Huang Y."/>
            <person name="Yan B."/>
        </authorList>
    </citation>
    <scope>NUCLEOTIDE SEQUENCE [LARGE SCALE GENOMIC DNA]</scope>
    <source>
        <strain evidence="2 3">SCAWS-G2</strain>
    </source>
</reference>
<dbReference type="EMBL" id="CP035758">
    <property type="protein sequence ID" value="QBD81068.1"/>
    <property type="molecule type" value="Genomic_DNA"/>
</dbReference>
<evidence type="ECO:0000313" key="3">
    <source>
        <dbReference type="Proteomes" id="UP000290365"/>
    </source>
</evidence>
<dbReference type="AlphaFoldDB" id="A0A4P6JYY8"/>
<keyword evidence="1" id="KW-0472">Membrane</keyword>
<keyword evidence="1" id="KW-1133">Transmembrane helix</keyword>
<keyword evidence="3" id="KW-1185">Reference proteome</keyword>
<dbReference type="RefSeq" id="WP_129892130.1">
    <property type="nucleotide sequence ID" value="NZ_CP035758.1"/>
</dbReference>
<name>A0A4P6JYY8_KTERU</name>
<keyword evidence="1" id="KW-0812">Transmembrane</keyword>
<feature type="transmembrane region" description="Helical" evidence="1">
    <location>
        <begin position="28"/>
        <end position="47"/>
    </location>
</feature>
<evidence type="ECO:0000256" key="1">
    <source>
        <dbReference type="SAM" id="Phobius"/>
    </source>
</evidence>
<accession>A0A4P6JYY8</accession>
<proteinExistence type="predicted"/>
<dbReference type="Proteomes" id="UP000290365">
    <property type="component" value="Chromosome"/>
</dbReference>
<dbReference type="KEGG" id="kbs:EPA93_35895"/>
<gene>
    <name evidence="2" type="ORF">EPA93_35895</name>
</gene>
<sequence length="167" mass="18205">MPYNRVNSSSSSRPDGKMIRRGGCGQNFVWWLLFFAMFGFGIWLLLFNKPSLEITNQGFVKDQAYLELGFLGLTDELALPLARGLVFKNTSDHSVTLCLGKDQHCDLKATGPQLLQGSGITIGAHQEREITVKAEGKYPITIQTMGGTIPAHVNMLLDAAKGSTSDG</sequence>
<organism evidence="2 3">
    <name type="scientific">Ktedonosporobacter rubrisoli</name>
    <dbReference type="NCBI Taxonomy" id="2509675"/>
    <lineage>
        <taxon>Bacteria</taxon>
        <taxon>Bacillati</taxon>
        <taxon>Chloroflexota</taxon>
        <taxon>Ktedonobacteria</taxon>
        <taxon>Ktedonobacterales</taxon>
        <taxon>Ktedonosporobacteraceae</taxon>
        <taxon>Ktedonosporobacter</taxon>
    </lineage>
</organism>
<protein>
    <submittedName>
        <fullName evidence="2">Uncharacterized protein</fullName>
    </submittedName>
</protein>
<evidence type="ECO:0000313" key="2">
    <source>
        <dbReference type="EMBL" id="QBD81068.1"/>
    </source>
</evidence>